<feature type="transmembrane region" description="Helical" evidence="5">
    <location>
        <begin position="395"/>
        <end position="416"/>
    </location>
</feature>
<feature type="transmembrane region" description="Helical" evidence="5">
    <location>
        <begin position="174"/>
        <end position="192"/>
    </location>
</feature>
<feature type="transmembrane region" description="Helical" evidence="5">
    <location>
        <begin position="422"/>
        <end position="447"/>
    </location>
</feature>
<evidence type="ECO:0000256" key="1">
    <source>
        <dbReference type="ARBA" id="ARBA00004141"/>
    </source>
</evidence>
<dbReference type="GeneID" id="101863171"/>
<protein>
    <submittedName>
        <fullName evidence="8">Solute carrier family 22 member 13-like</fullName>
    </submittedName>
</protein>
<feature type="transmembrane region" description="Helical" evidence="5">
    <location>
        <begin position="338"/>
        <end position="360"/>
    </location>
</feature>
<dbReference type="PROSITE" id="PS50850">
    <property type="entry name" value="MFS"/>
    <property type="match status" value="1"/>
</dbReference>
<name>A0ABM0JIR1_APLCA</name>
<feature type="transmembrane region" description="Helical" evidence="5">
    <location>
        <begin position="366"/>
        <end position="388"/>
    </location>
</feature>
<feature type="transmembrane region" description="Helical" evidence="5">
    <location>
        <begin position="486"/>
        <end position="506"/>
    </location>
</feature>
<dbReference type="InterPro" id="IPR005828">
    <property type="entry name" value="MFS_sugar_transport-like"/>
</dbReference>
<dbReference type="InterPro" id="IPR020846">
    <property type="entry name" value="MFS_dom"/>
</dbReference>
<dbReference type="RefSeq" id="XP_005094574.2">
    <property type="nucleotide sequence ID" value="XM_005094517.2"/>
</dbReference>
<dbReference type="InterPro" id="IPR036259">
    <property type="entry name" value="MFS_trans_sf"/>
</dbReference>
<dbReference type="PANTHER" id="PTHR24064">
    <property type="entry name" value="SOLUTE CARRIER FAMILY 22 MEMBER"/>
    <property type="match status" value="1"/>
</dbReference>
<dbReference type="SUPFAM" id="SSF103473">
    <property type="entry name" value="MFS general substrate transporter"/>
    <property type="match status" value="1"/>
</dbReference>
<evidence type="ECO:0000313" key="7">
    <source>
        <dbReference type="Proteomes" id="UP000694888"/>
    </source>
</evidence>
<dbReference type="Pfam" id="PF00083">
    <property type="entry name" value="Sugar_tr"/>
    <property type="match status" value="1"/>
</dbReference>
<feature type="transmembrane region" description="Helical" evidence="5">
    <location>
        <begin position="255"/>
        <end position="273"/>
    </location>
</feature>
<feature type="transmembrane region" description="Helical" evidence="5">
    <location>
        <begin position="459"/>
        <end position="480"/>
    </location>
</feature>
<dbReference type="InterPro" id="IPR005829">
    <property type="entry name" value="Sugar_transporter_CS"/>
</dbReference>
<evidence type="ECO:0000256" key="2">
    <source>
        <dbReference type="ARBA" id="ARBA00022692"/>
    </source>
</evidence>
<evidence type="ECO:0000313" key="8">
    <source>
        <dbReference type="RefSeq" id="XP_005094574.2"/>
    </source>
</evidence>
<keyword evidence="2 5" id="KW-0812">Transmembrane</keyword>
<feature type="transmembrane region" description="Helical" evidence="5">
    <location>
        <begin position="225"/>
        <end position="249"/>
    </location>
</feature>
<organism evidence="7 8">
    <name type="scientific">Aplysia californica</name>
    <name type="common">California sea hare</name>
    <dbReference type="NCBI Taxonomy" id="6500"/>
    <lineage>
        <taxon>Eukaryota</taxon>
        <taxon>Metazoa</taxon>
        <taxon>Spiralia</taxon>
        <taxon>Lophotrochozoa</taxon>
        <taxon>Mollusca</taxon>
        <taxon>Gastropoda</taxon>
        <taxon>Heterobranchia</taxon>
        <taxon>Euthyneura</taxon>
        <taxon>Tectipleura</taxon>
        <taxon>Aplysiida</taxon>
        <taxon>Aplysioidea</taxon>
        <taxon>Aplysiidae</taxon>
        <taxon>Aplysia</taxon>
    </lineage>
</organism>
<accession>A0ABM0JIR1</accession>
<dbReference type="PROSITE" id="PS00217">
    <property type="entry name" value="SUGAR_TRANSPORT_2"/>
    <property type="match status" value="1"/>
</dbReference>
<evidence type="ECO:0000259" key="6">
    <source>
        <dbReference type="PROSITE" id="PS50850"/>
    </source>
</evidence>
<reference evidence="8" key="1">
    <citation type="submission" date="2025-08" db="UniProtKB">
        <authorList>
            <consortium name="RefSeq"/>
        </authorList>
    </citation>
    <scope>IDENTIFICATION</scope>
</reference>
<keyword evidence="3 5" id="KW-1133">Transmembrane helix</keyword>
<keyword evidence="7" id="KW-1185">Reference proteome</keyword>
<proteinExistence type="predicted"/>
<evidence type="ECO:0000256" key="5">
    <source>
        <dbReference type="SAM" id="Phobius"/>
    </source>
</evidence>
<dbReference type="Gene3D" id="1.20.1250.20">
    <property type="entry name" value="MFS general substrate transporter like domains"/>
    <property type="match status" value="1"/>
</dbReference>
<sequence length="546" mass="60831">MSCKTKLDFSSGHMWFESRSGVRVTAMDTKLEKFVSELGGCGLFQVYLSVAVYTIKTVGAWGVLFLTFGTYNPGWTCADDSGNTTDVNSTLVLSTSTPNNITDSGQENCATWHSCSDIRFDPESSTIVSEWGLICDRAWLGPLTISIQMVGMTISSLLGGVLAERFGRKFSMYLWVWLGIVLNGVAVFSTSWEMYAAIRFLIGLSVGGNLVTSQIYALEFVTAKWRVILTGLPTWNIAGLLFGLCVLLLKNWRHVHIATAVLSACVFLTVFWVPESMRWLAIHGKAKKTREVAQKICRINKRPKLDESSLDFTNCEGRRDDKKVSIRQLFRPDLRKRTIVCCTVYFLMSVMYYSIGFGIGSLYGNFYTNFLLFSLFGMPVSPLATFLGHKLGRRWGSVTLLGTAGLFSFTVVVVYFKTSVEVGGQVITLLALTTSVLVDHCWGILITFIAELFPTPVRVLSFGFVFTAARIGSIVSPLLIPRDFSVLYVSYIIMAVMATVTCALVLSMPETKDRGLEDKLHGVERFKPKKTDEYFNDNVPLMEENE</sequence>
<keyword evidence="4 5" id="KW-0472">Membrane</keyword>
<dbReference type="Proteomes" id="UP000694888">
    <property type="component" value="Unplaced"/>
</dbReference>
<feature type="domain" description="Major facilitator superfamily (MFS) profile" evidence="6">
    <location>
        <begin position="89"/>
        <end position="513"/>
    </location>
</feature>
<comment type="subcellular location">
    <subcellularLocation>
        <location evidence="1">Membrane</location>
        <topology evidence="1">Multi-pass membrane protein</topology>
    </subcellularLocation>
</comment>
<feature type="transmembrane region" description="Helical" evidence="5">
    <location>
        <begin position="198"/>
        <end position="218"/>
    </location>
</feature>
<gene>
    <name evidence="8" type="primary">LOC101863171</name>
</gene>
<evidence type="ECO:0000256" key="4">
    <source>
        <dbReference type="ARBA" id="ARBA00023136"/>
    </source>
</evidence>
<evidence type="ECO:0000256" key="3">
    <source>
        <dbReference type="ARBA" id="ARBA00022989"/>
    </source>
</evidence>
<feature type="transmembrane region" description="Helical" evidence="5">
    <location>
        <begin position="139"/>
        <end position="162"/>
    </location>
</feature>